<evidence type="ECO:0000313" key="2">
    <source>
        <dbReference type="Ensembl" id="ENSGWIP00000012113.1"/>
    </source>
</evidence>
<sequence>MLFIKSSFLYFLLYSDFAQMQCIRAFVAQQPDELSLEKADVILTFSAGTRLSDRHRGWVPNSHLETITNSRVRQRRYKLHALHGVNNYPAY</sequence>
<dbReference type="SUPFAM" id="SSF50044">
    <property type="entry name" value="SH3-domain"/>
    <property type="match status" value="1"/>
</dbReference>
<dbReference type="Proteomes" id="UP000694680">
    <property type="component" value="Chromosome 16"/>
</dbReference>
<proteinExistence type="predicted"/>
<dbReference type="GO" id="GO:0005737">
    <property type="term" value="C:cytoplasm"/>
    <property type="evidence" value="ECO:0007669"/>
    <property type="project" value="TreeGrafter"/>
</dbReference>
<evidence type="ECO:0000313" key="3">
    <source>
        <dbReference type="Proteomes" id="UP000694680"/>
    </source>
</evidence>
<protein>
    <recommendedName>
        <fullName evidence="4">SH3 domain-containing protein</fullName>
    </recommendedName>
</protein>
<keyword evidence="1" id="KW-0732">Signal</keyword>
<dbReference type="InterPro" id="IPR047271">
    <property type="entry name" value="Ephexin-like"/>
</dbReference>
<keyword evidence="3" id="KW-1185">Reference proteome</keyword>
<dbReference type="Ensembl" id="ENSGWIT00000013518.1">
    <property type="protein sequence ID" value="ENSGWIP00000012113.1"/>
    <property type="gene ID" value="ENSGWIG00000007059.1"/>
</dbReference>
<reference evidence="2" key="2">
    <citation type="submission" date="2025-08" db="UniProtKB">
        <authorList>
            <consortium name="Ensembl"/>
        </authorList>
    </citation>
    <scope>IDENTIFICATION</scope>
</reference>
<dbReference type="AlphaFoldDB" id="A0A8C5DYF1"/>
<organism evidence="2 3">
    <name type="scientific">Gouania willdenowi</name>
    <name type="common">Blunt-snouted clingfish</name>
    <name type="synonym">Lepadogaster willdenowi</name>
    <dbReference type="NCBI Taxonomy" id="441366"/>
    <lineage>
        <taxon>Eukaryota</taxon>
        <taxon>Metazoa</taxon>
        <taxon>Chordata</taxon>
        <taxon>Craniata</taxon>
        <taxon>Vertebrata</taxon>
        <taxon>Euteleostomi</taxon>
        <taxon>Actinopterygii</taxon>
        <taxon>Neopterygii</taxon>
        <taxon>Teleostei</taxon>
        <taxon>Neoteleostei</taxon>
        <taxon>Acanthomorphata</taxon>
        <taxon>Ovalentaria</taxon>
        <taxon>Blenniimorphae</taxon>
        <taxon>Blenniiformes</taxon>
        <taxon>Gobiesocoidei</taxon>
        <taxon>Gobiesocidae</taxon>
        <taxon>Gobiesocinae</taxon>
        <taxon>Gouania</taxon>
    </lineage>
</organism>
<dbReference type="InterPro" id="IPR036028">
    <property type="entry name" value="SH3-like_dom_sf"/>
</dbReference>
<name>A0A8C5DYF1_GOUWI</name>
<accession>A0A8C5DYF1</accession>
<dbReference type="GO" id="GO:0005085">
    <property type="term" value="F:guanyl-nucleotide exchange factor activity"/>
    <property type="evidence" value="ECO:0007669"/>
    <property type="project" value="InterPro"/>
</dbReference>
<dbReference type="Gene3D" id="2.30.30.40">
    <property type="entry name" value="SH3 Domains"/>
    <property type="match status" value="1"/>
</dbReference>
<dbReference type="GO" id="GO:0005634">
    <property type="term" value="C:nucleus"/>
    <property type="evidence" value="ECO:0007669"/>
    <property type="project" value="TreeGrafter"/>
</dbReference>
<dbReference type="PANTHER" id="PTHR12845">
    <property type="entry name" value="GUANINE NUCLEOTIDE EXCHANGE FACTOR"/>
    <property type="match status" value="1"/>
</dbReference>
<evidence type="ECO:0008006" key="4">
    <source>
        <dbReference type="Google" id="ProtNLM"/>
    </source>
</evidence>
<dbReference type="PANTHER" id="PTHR12845:SF2">
    <property type="entry name" value="DH DOMAIN-CONTAINING PROTEIN-RELATED"/>
    <property type="match status" value="1"/>
</dbReference>
<feature type="chain" id="PRO_5034055617" description="SH3 domain-containing protein" evidence="1">
    <location>
        <begin position="21"/>
        <end position="91"/>
    </location>
</feature>
<reference evidence="2" key="3">
    <citation type="submission" date="2025-09" db="UniProtKB">
        <authorList>
            <consortium name="Ensembl"/>
        </authorList>
    </citation>
    <scope>IDENTIFICATION</scope>
</reference>
<evidence type="ECO:0000256" key="1">
    <source>
        <dbReference type="SAM" id="SignalP"/>
    </source>
</evidence>
<reference evidence="2" key="1">
    <citation type="submission" date="2020-06" db="EMBL/GenBank/DDBJ databases">
        <authorList>
            <consortium name="Wellcome Sanger Institute Data Sharing"/>
        </authorList>
    </citation>
    <scope>NUCLEOTIDE SEQUENCE [LARGE SCALE GENOMIC DNA]</scope>
</reference>
<feature type="signal peptide" evidence="1">
    <location>
        <begin position="1"/>
        <end position="20"/>
    </location>
</feature>